<organism evidence="1 2">
    <name type="scientific">Luteibacter flocculans</name>
    <dbReference type="NCBI Taxonomy" id="2780091"/>
    <lineage>
        <taxon>Bacteria</taxon>
        <taxon>Pseudomonadati</taxon>
        <taxon>Pseudomonadota</taxon>
        <taxon>Gammaproteobacteria</taxon>
        <taxon>Lysobacterales</taxon>
        <taxon>Rhodanobacteraceae</taxon>
        <taxon>Luteibacter</taxon>
    </lineage>
</organism>
<sequence length="83" mass="8591">MAVCVTLNTDGTLATTGQAVSECSGYVLVSGTEYGVYQVVQDALSAPTPEVAAGWFAGPFVLVLTLHLVARNVGAVASFFDHQ</sequence>
<dbReference type="Proteomes" id="UP001056681">
    <property type="component" value="Chromosome"/>
</dbReference>
<protein>
    <submittedName>
        <fullName evidence="1">Uncharacterized protein</fullName>
    </submittedName>
</protein>
<proteinExistence type="predicted"/>
<evidence type="ECO:0000313" key="1">
    <source>
        <dbReference type="EMBL" id="URL60171.1"/>
    </source>
</evidence>
<keyword evidence="2" id="KW-1185">Reference proteome</keyword>
<dbReference type="RefSeq" id="WP_250340624.1">
    <property type="nucleotide sequence ID" value="NZ_CP063231.1"/>
</dbReference>
<name>A0ABY4T6D3_9GAMM</name>
<evidence type="ECO:0000313" key="2">
    <source>
        <dbReference type="Proteomes" id="UP001056681"/>
    </source>
</evidence>
<reference evidence="1" key="1">
    <citation type="submission" date="2020-10" db="EMBL/GenBank/DDBJ databases">
        <title>Whole-genome sequence of Luteibacter sp. EIF3.</title>
        <authorList>
            <person name="Friedrich I."/>
            <person name="Hertel R."/>
            <person name="Daniel R."/>
        </authorList>
    </citation>
    <scope>NUCLEOTIDE SEQUENCE</scope>
    <source>
        <strain evidence="1">EIF3</strain>
    </source>
</reference>
<gene>
    <name evidence="1" type="ORF">IM816_08880</name>
</gene>
<dbReference type="EMBL" id="CP063231">
    <property type="protein sequence ID" value="URL60171.1"/>
    <property type="molecule type" value="Genomic_DNA"/>
</dbReference>
<accession>A0ABY4T6D3</accession>